<evidence type="ECO:0000313" key="2">
    <source>
        <dbReference type="Proteomes" id="UP001249851"/>
    </source>
</evidence>
<protein>
    <submittedName>
        <fullName evidence="1">Uncharacterized protein</fullName>
    </submittedName>
</protein>
<sequence>MNEPFLSLGNEIDPEEIIRNIKLNLQNMKAIKIQRQMLEDKRTQDAELKLLETAYGGKEVHASPAAAGVCLSSAERASVTAVEAPAATDTVPTASSTGEAAVGYTASGTDNNIISLPPVIKPSGRMIMLTVAETRCIGSILTSQERDTGVKVRVYSGDNISVVVPTSTVFKDIVGNDKQILLRLERE</sequence>
<accession>A0AAD9US31</accession>
<dbReference type="AlphaFoldDB" id="A0AAD9US31"/>
<dbReference type="Proteomes" id="UP001249851">
    <property type="component" value="Unassembled WGS sequence"/>
</dbReference>
<keyword evidence="2" id="KW-1185">Reference proteome</keyword>
<reference evidence="1" key="2">
    <citation type="journal article" date="2023" name="Science">
        <title>Genomic signatures of disease resistance in endangered staghorn corals.</title>
        <authorList>
            <person name="Vollmer S.V."/>
            <person name="Selwyn J.D."/>
            <person name="Despard B.A."/>
            <person name="Roesel C.L."/>
        </authorList>
    </citation>
    <scope>NUCLEOTIDE SEQUENCE</scope>
    <source>
        <strain evidence="1">K2</strain>
    </source>
</reference>
<evidence type="ECO:0000313" key="1">
    <source>
        <dbReference type="EMBL" id="KAK2547637.1"/>
    </source>
</evidence>
<gene>
    <name evidence="1" type="ORF">P5673_032333</name>
</gene>
<proteinExistence type="predicted"/>
<name>A0AAD9US31_ACRCE</name>
<comment type="caution">
    <text evidence="1">The sequence shown here is derived from an EMBL/GenBank/DDBJ whole genome shotgun (WGS) entry which is preliminary data.</text>
</comment>
<reference evidence="1" key="1">
    <citation type="journal article" date="2023" name="G3 (Bethesda)">
        <title>Whole genome assembly and annotation of the endangered Caribbean coral Acropora cervicornis.</title>
        <authorList>
            <person name="Selwyn J.D."/>
            <person name="Vollmer S.V."/>
        </authorList>
    </citation>
    <scope>NUCLEOTIDE SEQUENCE</scope>
    <source>
        <strain evidence="1">K2</strain>
    </source>
</reference>
<organism evidence="1 2">
    <name type="scientific">Acropora cervicornis</name>
    <name type="common">Staghorn coral</name>
    <dbReference type="NCBI Taxonomy" id="6130"/>
    <lineage>
        <taxon>Eukaryota</taxon>
        <taxon>Metazoa</taxon>
        <taxon>Cnidaria</taxon>
        <taxon>Anthozoa</taxon>
        <taxon>Hexacorallia</taxon>
        <taxon>Scleractinia</taxon>
        <taxon>Astrocoeniina</taxon>
        <taxon>Acroporidae</taxon>
        <taxon>Acropora</taxon>
    </lineage>
</organism>
<dbReference type="EMBL" id="JARQWQ010000174">
    <property type="protein sequence ID" value="KAK2547637.1"/>
    <property type="molecule type" value="Genomic_DNA"/>
</dbReference>